<dbReference type="EMBL" id="ABXV02000011">
    <property type="protein sequence ID" value="EFB73700.1"/>
    <property type="molecule type" value="Genomic_DNA"/>
</dbReference>
<comment type="caution">
    <text evidence="2">The sequence shown here is derived from an EMBL/GenBank/DDBJ whole genome shotgun (WGS) entry which is preliminary data.</text>
</comment>
<dbReference type="GO" id="GO:0008757">
    <property type="term" value="F:S-adenosylmethionine-dependent methyltransferase activity"/>
    <property type="evidence" value="ECO:0007669"/>
    <property type="project" value="InterPro"/>
</dbReference>
<gene>
    <name evidence="2" type="ORF">PROVRUST_04972</name>
</gene>
<keyword evidence="2" id="KW-0489">Methyltransferase</keyword>
<dbReference type="Proteomes" id="UP000005512">
    <property type="component" value="Unassembled WGS sequence"/>
</dbReference>
<accession>D1NZ02</accession>
<dbReference type="CDD" id="cd02440">
    <property type="entry name" value="AdoMet_MTases"/>
    <property type="match status" value="1"/>
</dbReference>
<evidence type="ECO:0000313" key="2">
    <source>
        <dbReference type="EMBL" id="EFB73700.1"/>
    </source>
</evidence>
<dbReference type="HOGENOM" id="CLU_1223873_0_0_6"/>
<proteinExistence type="predicted"/>
<keyword evidence="2" id="KW-0808">Transferase</keyword>
<keyword evidence="3" id="KW-1185">Reference proteome</keyword>
<organism evidence="2 3">
    <name type="scientific">Providencia rustigianii DSM 4541</name>
    <dbReference type="NCBI Taxonomy" id="500637"/>
    <lineage>
        <taxon>Bacteria</taxon>
        <taxon>Pseudomonadati</taxon>
        <taxon>Pseudomonadota</taxon>
        <taxon>Gammaproteobacteria</taxon>
        <taxon>Enterobacterales</taxon>
        <taxon>Morganellaceae</taxon>
        <taxon>Providencia</taxon>
    </lineage>
</organism>
<evidence type="ECO:0000259" key="1">
    <source>
        <dbReference type="Pfam" id="PF08241"/>
    </source>
</evidence>
<dbReference type="AlphaFoldDB" id="D1NZ02"/>
<dbReference type="Pfam" id="PF08241">
    <property type="entry name" value="Methyltransf_11"/>
    <property type="match status" value="1"/>
</dbReference>
<dbReference type="Gene3D" id="3.40.50.150">
    <property type="entry name" value="Vaccinia Virus protein VP39"/>
    <property type="match status" value="1"/>
</dbReference>
<dbReference type="SUPFAM" id="SSF53335">
    <property type="entry name" value="S-adenosyl-L-methionine-dependent methyltransferases"/>
    <property type="match status" value="1"/>
</dbReference>
<dbReference type="InterPro" id="IPR013216">
    <property type="entry name" value="Methyltransf_11"/>
</dbReference>
<protein>
    <submittedName>
        <fullName evidence="2">Methyltransferase domain protein</fullName>
    </submittedName>
</protein>
<name>D1NZ02_9GAMM</name>
<dbReference type="GO" id="GO:0032259">
    <property type="term" value="P:methylation"/>
    <property type="evidence" value="ECO:0007669"/>
    <property type="project" value="UniProtKB-KW"/>
</dbReference>
<reference evidence="2" key="1">
    <citation type="submission" date="2009-12" db="EMBL/GenBank/DDBJ databases">
        <authorList>
            <person name="Weinstock G."/>
            <person name="Sodergren E."/>
            <person name="Clifton S."/>
            <person name="Fulton L."/>
            <person name="Fulton B."/>
            <person name="Courtney L."/>
            <person name="Fronick C."/>
            <person name="Harrison M."/>
            <person name="Strong C."/>
            <person name="Farmer C."/>
            <person name="Delahaunty K."/>
            <person name="Markovic C."/>
            <person name="Hall O."/>
            <person name="Minx P."/>
            <person name="Tomlinson C."/>
            <person name="Mitreva M."/>
            <person name="Nelson J."/>
            <person name="Hou S."/>
            <person name="Wollam A."/>
            <person name="Pepin K.H."/>
            <person name="Johnson M."/>
            <person name="Bhonagiri V."/>
            <person name="Nash W.E."/>
            <person name="Warren W."/>
            <person name="Chinwalla A."/>
            <person name="Mardis E.R."/>
            <person name="Wilson R.K."/>
        </authorList>
    </citation>
    <scope>NUCLEOTIDE SEQUENCE [LARGE SCALE GENOMIC DNA]</scope>
    <source>
        <strain evidence="2">DSM 4541</strain>
    </source>
</reference>
<evidence type="ECO:0000313" key="3">
    <source>
        <dbReference type="Proteomes" id="UP000005512"/>
    </source>
</evidence>
<sequence>MDNLYIPNVPSDLSLEDVISLSEIRIKLGKEIINYTYTKNTIKVLLNHINTINKFRLLDFGCGNGILSEVIKEDSLFNISELIGVDACEYATMQALNTYEINLNNDLNLGISASIFGNKRINISTSLFDNTRKLNLDDNYIDGIVSSFVMHFRVYDNQFLELFRVLKKGGVFVYNDYIYDKYPSHAKKTIRKLQDIGFTLLKEETEFFLEPKSNTLKPQRIIIFTK</sequence>
<dbReference type="InterPro" id="IPR029063">
    <property type="entry name" value="SAM-dependent_MTases_sf"/>
</dbReference>
<feature type="domain" description="Methyltransferase type 11" evidence="1">
    <location>
        <begin position="58"/>
        <end position="173"/>
    </location>
</feature>